<accession>A0A7Y6I637</accession>
<evidence type="ECO:0000256" key="1">
    <source>
        <dbReference type="SAM" id="Phobius"/>
    </source>
</evidence>
<keyword evidence="1" id="KW-0812">Transmembrane</keyword>
<dbReference type="InterPro" id="IPR015424">
    <property type="entry name" value="PyrdxlP-dep_Trfase"/>
</dbReference>
<proteinExistence type="predicted"/>
<evidence type="ECO:0000313" key="3">
    <source>
        <dbReference type="Proteomes" id="UP000586042"/>
    </source>
</evidence>
<sequence length="271" mass="28990">MRLAVIGGAAGAVERVRVLRSYGTGWTSRILQDTLAGLLADPDMGKLERARETYARRRAALATRLAAREVTTGGRDSLVLWVPVHDEPEALVTLAAHGISAAPGSRYLVRPGRPHIRLAVARLTEDPGELDEPADVIALAAKRPGPDRHQPGLDLRPPVRQSVPRERGLTPMDFGTVLRVVIGVLVVVHLAAGVYTWVTGRTPALLSRRPVSRIQPRVWGHLLVAVFGVIALSMPAVSTPGLVMALSALGFVCLLAASALFLISTRPPKQA</sequence>
<dbReference type="AlphaFoldDB" id="A0A7Y6I637"/>
<keyword evidence="3" id="KW-1185">Reference proteome</keyword>
<keyword evidence="1" id="KW-1133">Transmembrane helix</keyword>
<feature type="transmembrane region" description="Helical" evidence="1">
    <location>
        <begin position="218"/>
        <end position="237"/>
    </location>
</feature>
<name>A0A7Y6I637_9ACTN</name>
<feature type="transmembrane region" description="Helical" evidence="1">
    <location>
        <begin position="177"/>
        <end position="198"/>
    </location>
</feature>
<dbReference type="Gene3D" id="3.90.1150.10">
    <property type="entry name" value="Aspartate Aminotransferase, domain 1"/>
    <property type="match status" value="1"/>
</dbReference>
<keyword evidence="1" id="KW-0472">Membrane</keyword>
<dbReference type="EMBL" id="JABWGN010000005">
    <property type="protein sequence ID" value="NUW32392.1"/>
    <property type="molecule type" value="Genomic_DNA"/>
</dbReference>
<organism evidence="2 3">
    <name type="scientific">Nonomuraea montanisoli</name>
    <dbReference type="NCBI Taxonomy" id="2741721"/>
    <lineage>
        <taxon>Bacteria</taxon>
        <taxon>Bacillati</taxon>
        <taxon>Actinomycetota</taxon>
        <taxon>Actinomycetes</taxon>
        <taxon>Streptosporangiales</taxon>
        <taxon>Streptosporangiaceae</taxon>
        <taxon>Nonomuraea</taxon>
    </lineage>
</organism>
<feature type="transmembrane region" description="Helical" evidence="1">
    <location>
        <begin position="243"/>
        <end position="263"/>
    </location>
</feature>
<dbReference type="InterPro" id="IPR015422">
    <property type="entry name" value="PyrdxlP-dep_Trfase_small"/>
</dbReference>
<dbReference type="RefSeq" id="WP_175589852.1">
    <property type="nucleotide sequence ID" value="NZ_JABWGN010000005.1"/>
</dbReference>
<comment type="caution">
    <text evidence="2">The sequence shown here is derived from an EMBL/GenBank/DDBJ whole genome shotgun (WGS) entry which is preliminary data.</text>
</comment>
<dbReference type="SUPFAM" id="SSF53383">
    <property type="entry name" value="PLP-dependent transferases"/>
    <property type="match status" value="1"/>
</dbReference>
<evidence type="ECO:0000313" key="2">
    <source>
        <dbReference type="EMBL" id="NUW32392.1"/>
    </source>
</evidence>
<protein>
    <recommendedName>
        <fullName evidence="4">Aminotransferase class I/II-fold pyridoxal phosphate-dependent enzyme</fullName>
    </recommendedName>
</protein>
<reference evidence="2 3" key="1">
    <citation type="submission" date="2020-06" db="EMBL/GenBank/DDBJ databases">
        <title>Nonomuraea sp. SMC257, a novel actinomycete isolated from soil.</title>
        <authorList>
            <person name="Chanama M."/>
        </authorList>
    </citation>
    <scope>NUCLEOTIDE SEQUENCE [LARGE SCALE GENOMIC DNA]</scope>
    <source>
        <strain evidence="2 3">SMC257</strain>
    </source>
</reference>
<gene>
    <name evidence="2" type="ORF">HTZ77_13265</name>
</gene>
<evidence type="ECO:0008006" key="4">
    <source>
        <dbReference type="Google" id="ProtNLM"/>
    </source>
</evidence>
<dbReference type="Proteomes" id="UP000586042">
    <property type="component" value="Unassembled WGS sequence"/>
</dbReference>